<feature type="domain" description="Telomere repeat-binding protein 1-6-like ubiquitin-like" evidence="3">
    <location>
        <begin position="88"/>
        <end position="155"/>
    </location>
</feature>
<dbReference type="AlphaFoldDB" id="B9SZZ8"/>
<organism evidence="4 5">
    <name type="scientific">Ricinus communis</name>
    <name type="common">Castor bean</name>
    <dbReference type="NCBI Taxonomy" id="3988"/>
    <lineage>
        <taxon>Eukaryota</taxon>
        <taxon>Viridiplantae</taxon>
        <taxon>Streptophyta</taxon>
        <taxon>Embryophyta</taxon>
        <taxon>Tracheophyta</taxon>
        <taxon>Spermatophyta</taxon>
        <taxon>Magnoliopsida</taxon>
        <taxon>eudicotyledons</taxon>
        <taxon>Gunneridae</taxon>
        <taxon>Pentapetalae</taxon>
        <taxon>rosids</taxon>
        <taxon>fabids</taxon>
        <taxon>Malpighiales</taxon>
        <taxon>Euphorbiaceae</taxon>
        <taxon>Acalyphoideae</taxon>
        <taxon>Acalypheae</taxon>
        <taxon>Ricinus</taxon>
    </lineage>
</organism>
<dbReference type="EMBL" id="EQ974292">
    <property type="protein sequence ID" value="EEF30803.1"/>
    <property type="molecule type" value="Genomic_DNA"/>
</dbReference>
<reference evidence="5" key="1">
    <citation type="journal article" date="2010" name="Nat. Biotechnol.">
        <title>Draft genome sequence of the oilseed species Ricinus communis.</title>
        <authorList>
            <person name="Chan A.P."/>
            <person name="Crabtree J."/>
            <person name="Zhao Q."/>
            <person name="Lorenzi H."/>
            <person name="Orvis J."/>
            <person name="Puiu D."/>
            <person name="Melake-Berhan A."/>
            <person name="Jones K.M."/>
            <person name="Redman J."/>
            <person name="Chen G."/>
            <person name="Cahoon E.B."/>
            <person name="Gedil M."/>
            <person name="Stanke M."/>
            <person name="Haas B.J."/>
            <person name="Wortman J.R."/>
            <person name="Fraser-Liggett C.M."/>
            <person name="Ravel J."/>
            <person name="Rabinowicz P.D."/>
        </authorList>
    </citation>
    <scope>NUCLEOTIDE SEQUENCE [LARGE SCALE GENOMIC DNA]</scope>
    <source>
        <strain evidence="5">cv. Hale</strain>
    </source>
</reference>
<dbReference type="InterPro" id="IPR031105">
    <property type="entry name" value="TRP_plant"/>
</dbReference>
<accession>B9SZZ8</accession>
<protein>
    <submittedName>
        <fullName evidence="4">DNA binding protein, putative</fullName>
    </submittedName>
</protein>
<keyword evidence="1" id="KW-0238">DNA-binding</keyword>
<sequence length="311" mass="34049">MKPLYRKRKICYSRGAYQHDFFYKRRKLSDHSLVVTSDGGFSSESVCNSPEKGVHMNKNGLAAMFHGENGMSSSTIGHQASFNSVDSHVKFSIKSFRIPELFIEVPETTTVGSLKRTVMETMTAILGGGLRVGVVFHGKKVRDDNRTLLQTGITSKENLDSLGFTLEPSPGQALLAVCTEDPPVPLSCDISQLVSRSPAAPVLDSDNSDALPDPPPLTNSRDNIDNNHELASSYTDKLTDQTLSDSRALVAVPPVSVDALAMVPINQKTKRSELVQRRTRRPFSVSEVEALVQAVEELGTGRYSFIYGPTF</sequence>
<dbReference type="STRING" id="3988.B9SZZ8"/>
<evidence type="ECO:0000256" key="1">
    <source>
        <dbReference type="ARBA" id="ARBA00023125"/>
    </source>
</evidence>
<dbReference type="InParanoid" id="B9SZZ8"/>
<dbReference type="GO" id="GO:0043565">
    <property type="term" value="F:sequence-specific DNA binding"/>
    <property type="evidence" value="ECO:0007669"/>
    <property type="project" value="UniProtKB-ARBA"/>
</dbReference>
<dbReference type="InterPro" id="IPR029071">
    <property type="entry name" value="Ubiquitin-like_domsf"/>
</dbReference>
<evidence type="ECO:0000313" key="5">
    <source>
        <dbReference type="Proteomes" id="UP000008311"/>
    </source>
</evidence>
<feature type="region of interest" description="Disordered" evidence="2">
    <location>
        <begin position="199"/>
        <end position="227"/>
    </location>
</feature>
<keyword evidence="5" id="KW-1185">Reference proteome</keyword>
<evidence type="ECO:0000313" key="4">
    <source>
        <dbReference type="EMBL" id="EEF30803.1"/>
    </source>
</evidence>
<evidence type="ECO:0000256" key="2">
    <source>
        <dbReference type="SAM" id="MobiDB-lite"/>
    </source>
</evidence>
<dbReference type="Proteomes" id="UP000008311">
    <property type="component" value="Unassembled WGS sequence"/>
</dbReference>
<dbReference type="eggNOG" id="ENOG502QS01">
    <property type="taxonomic scope" value="Eukaryota"/>
</dbReference>
<dbReference type="SUPFAM" id="SSF54236">
    <property type="entry name" value="Ubiquitin-like"/>
    <property type="match status" value="1"/>
</dbReference>
<dbReference type="PANTHER" id="PTHR21717">
    <property type="entry name" value="TELOMERIC REPEAT BINDING PROTEIN"/>
    <property type="match status" value="1"/>
</dbReference>
<proteinExistence type="predicted"/>
<dbReference type="InterPro" id="IPR057625">
    <property type="entry name" value="TPR1-6-like_ubiquitin"/>
</dbReference>
<name>B9SZZ8_RICCO</name>
<dbReference type="Gene3D" id="1.10.246.220">
    <property type="match status" value="1"/>
</dbReference>
<gene>
    <name evidence="4" type="ORF">RCOM_0039600</name>
</gene>
<dbReference type="Pfam" id="PF23603">
    <property type="entry name" value="Ubiquitin_TPR1"/>
    <property type="match status" value="1"/>
</dbReference>
<evidence type="ECO:0000259" key="3">
    <source>
        <dbReference type="Pfam" id="PF23603"/>
    </source>
</evidence>
<dbReference type="PANTHER" id="PTHR21717:SF73">
    <property type="entry name" value="TELOMERE-BINDING PROTEIN, PUTATIVE-RELATED"/>
    <property type="match status" value="1"/>
</dbReference>